<evidence type="ECO:0000256" key="2">
    <source>
        <dbReference type="ARBA" id="ARBA00022741"/>
    </source>
</evidence>
<evidence type="ECO:0000256" key="1">
    <source>
        <dbReference type="ARBA" id="ARBA00022679"/>
    </source>
</evidence>
<dbReference type="GO" id="GO:0046872">
    <property type="term" value="F:metal ion binding"/>
    <property type="evidence" value="ECO:0007669"/>
    <property type="project" value="UniProtKB-UniRule"/>
</dbReference>
<keyword evidence="3 8" id="KW-0418">Kinase</keyword>
<dbReference type="InterPro" id="IPR017438">
    <property type="entry name" value="ATP-NAD_kinase_N"/>
</dbReference>
<accession>A0A1G6QB63</accession>
<dbReference type="EMBL" id="FMZA01000020">
    <property type="protein sequence ID" value="SDC89154.1"/>
    <property type="molecule type" value="Genomic_DNA"/>
</dbReference>
<dbReference type="HAMAP" id="MF_00361">
    <property type="entry name" value="NAD_kinase"/>
    <property type="match status" value="1"/>
</dbReference>
<dbReference type="STRING" id="1236220.SAMN04488112_12057"/>
<evidence type="ECO:0000256" key="7">
    <source>
        <dbReference type="ARBA" id="ARBA00047925"/>
    </source>
</evidence>
<dbReference type="PANTHER" id="PTHR20275">
    <property type="entry name" value="NAD KINASE"/>
    <property type="match status" value="1"/>
</dbReference>
<evidence type="ECO:0000313" key="9">
    <source>
        <dbReference type="EMBL" id="SDC89154.1"/>
    </source>
</evidence>
<dbReference type="GO" id="GO:0019674">
    <property type="term" value="P:NAD+ metabolic process"/>
    <property type="evidence" value="ECO:0007669"/>
    <property type="project" value="InterPro"/>
</dbReference>
<reference evidence="9 10" key="1">
    <citation type="submission" date="2016-10" db="EMBL/GenBank/DDBJ databases">
        <authorList>
            <person name="de Groot N.N."/>
        </authorList>
    </citation>
    <scope>NUCLEOTIDE SEQUENCE [LARGE SCALE GENOMIC DNA]</scope>
    <source>
        <strain evidence="9 10">DSM 45514</strain>
    </source>
</reference>
<feature type="binding site" evidence="8">
    <location>
        <begin position="183"/>
        <end position="188"/>
    </location>
    <ligand>
        <name>NAD(+)</name>
        <dbReference type="ChEBI" id="CHEBI:57540"/>
    </ligand>
</feature>
<feature type="binding site" evidence="8">
    <location>
        <position position="242"/>
    </location>
    <ligand>
        <name>NAD(+)</name>
        <dbReference type="ChEBI" id="CHEBI:57540"/>
    </ligand>
</feature>
<dbReference type="Proteomes" id="UP000199387">
    <property type="component" value="Unassembled WGS sequence"/>
</dbReference>
<keyword evidence="2 8" id="KW-0547">Nucleotide-binding</keyword>
<evidence type="ECO:0000313" key="10">
    <source>
        <dbReference type="Proteomes" id="UP000199387"/>
    </source>
</evidence>
<keyword evidence="1 8" id="KW-0808">Transferase</keyword>
<dbReference type="GO" id="GO:0051287">
    <property type="term" value="F:NAD binding"/>
    <property type="evidence" value="ECO:0007669"/>
    <property type="project" value="UniProtKB-ARBA"/>
</dbReference>
<dbReference type="PANTHER" id="PTHR20275:SF0">
    <property type="entry name" value="NAD KINASE"/>
    <property type="match status" value="1"/>
</dbReference>
<evidence type="ECO:0000256" key="6">
    <source>
        <dbReference type="ARBA" id="ARBA00023027"/>
    </source>
</evidence>
<dbReference type="RefSeq" id="WP_091572310.1">
    <property type="nucleotide sequence ID" value="NZ_FMZA01000020.1"/>
</dbReference>
<dbReference type="OrthoDB" id="9774737at2"/>
<organism evidence="9 10">
    <name type="scientific">Melghirimyces thermohalophilus</name>
    <dbReference type="NCBI Taxonomy" id="1236220"/>
    <lineage>
        <taxon>Bacteria</taxon>
        <taxon>Bacillati</taxon>
        <taxon>Bacillota</taxon>
        <taxon>Bacilli</taxon>
        <taxon>Bacillales</taxon>
        <taxon>Thermoactinomycetaceae</taxon>
        <taxon>Melghirimyces</taxon>
    </lineage>
</organism>
<feature type="binding site" evidence="8">
    <location>
        <position position="153"/>
    </location>
    <ligand>
        <name>NAD(+)</name>
        <dbReference type="ChEBI" id="CHEBI:57540"/>
    </ligand>
</feature>
<comment type="catalytic activity">
    <reaction evidence="7 8">
        <text>NAD(+) + ATP = ADP + NADP(+) + H(+)</text>
        <dbReference type="Rhea" id="RHEA:18629"/>
        <dbReference type="ChEBI" id="CHEBI:15378"/>
        <dbReference type="ChEBI" id="CHEBI:30616"/>
        <dbReference type="ChEBI" id="CHEBI:57540"/>
        <dbReference type="ChEBI" id="CHEBI:58349"/>
        <dbReference type="ChEBI" id="CHEBI:456216"/>
        <dbReference type="EC" id="2.7.1.23"/>
    </reaction>
</comment>
<dbReference type="EC" id="2.7.1.23" evidence="8"/>
<sequence length="294" mass="32155">MSSFGILVNKGKPKARVVMKELVHLLEERRSEVRLEPEIAREVDRDDLALPVDRFPEAVDIVFVLGGDGTLLGVARRFAAYHIPILGFNLGHLGFLSEAEPDSLATAVDRILQGDYYIEKRMMLNAEVVRGGEVLEKSVALNDVGIAKGSFSRMITGTVYMDGIYLGTYSGDGLIVSSPTGSTAYSLSCGGPIVWPGVQSILLTPICPHTLTARPMVLPSECTLEIRVSATHQDIGLTIDGQLGYRLEVDDVIRVAASKHITSLIKWEERDFFEVVRKKLQGEQDEGSGLEGKK</sequence>
<comment type="cofactor">
    <cofactor evidence="8">
        <name>a divalent metal cation</name>
        <dbReference type="ChEBI" id="CHEBI:60240"/>
    </cofactor>
</comment>
<dbReference type="AlphaFoldDB" id="A0A1G6QB63"/>
<evidence type="ECO:0000256" key="5">
    <source>
        <dbReference type="ARBA" id="ARBA00022857"/>
    </source>
</evidence>
<dbReference type="GO" id="GO:0005737">
    <property type="term" value="C:cytoplasm"/>
    <property type="evidence" value="ECO:0007669"/>
    <property type="project" value="UniProtKB-SubCell"/>
</dbReference>
<keyword evidence="5 8" id="KW-0521">NADP</keyword>
<comment type="similarity">
    <text evidence="8">Belongs to the NAD kinase family.</text>
</comment>
<protein>
    <recommendedName>
        <fullName evidence="8">NAD kinase</fullName>
        <ecNumber evidence="8">2.7.1.23</ecNumber>
    </recommendedName>
    <alternativeName>
        <fullName evidence="8">ATP-dependent NAD kinase</fullName>
    </alternativeName>
</protein>
<keyword evidence="6 8" id="KW-0520">NAD</keyword>
<dbReference type="Gene3D" id="2.60.200.30">
    <property type="entry name" value="Probable inorganic polyphosphate/atp-NAD kinase, domain 2"/>
    <property type="match status" value="1"/>
</dbReference>
<feature type="binding site" evidence="8">
    <location>
        <begin position="142"/>
        <end position="143"/>
    </location>
    <ligand>
        <name>NAD(+)</name>
        <dbReference type="ChEBI" id="CHEBI:57540"/>
    </ligand>
</feature>
<keyword evidence="10" id="KW-1185">Reference proteome</keyword>
<dbReference type="SUPFAM" id="SSF111331">
    <property type="entry name" value="NAD kinase/diacylglycerol kinase-like"/>
    <property type="match status" value="1"/>
</dbReference>
<evidence type="ECO:0000256" key="4">
    <source>
        <dbReference type="ARBA" id="ARBA00022840"/>
    </source>
</evidence>
<dbReference type="FunFam" id="2.60.200.30:FF:000009">
    <property type="entry name" value="Poly(P)/ATP NAD kinase"/>
    <property type="match status" value="1"/>
</dbReference>
<evidence type="ECO:0000256" key="8">
    <source>
        <dbReference type="HAMAP-Rule" id="MF_00361"/>
    </source>
</evidence>
<feature type="binding site" evidence="8">
    <location>
        <begin position="68"/>
        <end position="69"/>
    </location>
    <ligand>
        <name>NAD(+)</name>
        <dbReference type="ChEBI" id="CHEBI:57540"/>
    </ligand>
</feature>
<dbReference type="InterPro" id="IPR016064">
    <property type="entry name" value="NAD/diacylglycerol_kinase_sf"/>
</dbReference>
<feature type="binding site" evidence="8">
    <location>
        <position position="172"/>
    </location>
    <ligand>
        <name>NAD(+)</name>
        <dbReference type="ChEBI" id="CHEBI:57540"/>
    </ligand>
</feature>
<dbReference type="Pfam" id="PF20143">
    <property type="entry name" value="NAD_kinase_C"/>
    <property type="match status" value="1"/>
</dbReference>
<proteinExistence type="inferred from homology"/>
<dbReference type="Pfam" id="PF01513">
    <property type="entry name" value="NAD_kinase"/>
    <property type="match status" value="1"/>
</dbReference>
<comment type="caution">
    <text evidence="8">Lacks conserved residue(s) required for the propagation of feature annotation.</text>
</comment>
<keyword evidence="4 8" id="KW-0067">ATP-binding</keyword>
<gene>
    <name evidence="8" type="primary">nadK</name>
    <name evidence="9" type="ORF">SAMN04488112_12057</name>
</gene>
<comment type="subcellular location">
    <subcellularLocation>
        <location evidence="8">Cytoplasm</location>
    </subcellularLocation>
</comment>
<evidence type="ECO:0000256" key="3">
    <source>
        <dbReference type="ARBA" id="ARBA00022777"/>
    </source>
</evidence>
<keyword evidence="8" id="KW-0963">Cytoplasm</keyword>
<dbReference type="Gene3D" id="3.40.50.10330">
    <property type="entry name" value="Probable inorganic polyphosphate/atp-NAD kinase, domain 1"/>
    <property type="match status" value="1"/>
</dbReference>
<dbReference type="InterPro" id="IPR017437">
    <property type="entry name" value="ATP-NAD_kinase_PpnK-typ_C"/>
</dbReference>
<feature type="active site" description="Proton acceptor" evidence="8">
    <location>
        <position position="68"/>
    </location>
</feature>
<dbReference type="GO" id="GO:0006741">
    <property type="term" value="P:NADP+ biosynthetic process"/>
    <property type="evidence" value="ECO:0007669"/>
    <property type="project" value="UniProtKB-UniRule"/>
</dbReference>
<comment type="function">
    <text evidence="8">Involved in the regulation of the intracellular balance of NAD and NADP, and is a key enzyme in the biosynthesis of NADP. Catalyzes specifically the phosphorylation on 2'-hydroxyl of the adenosine moiety of NAD to yield NADP.</text>
</comment>
<name>A0A1G6QB63_9BACL</name>
<dbReference type="GO" id="GO:0005524">
    <property type="term" value="F:ATP binding"/>
    <property type="evidence" value="ECO:0007669"/>
    <property type="project" value="UniProtKB-KW"/>
</dbReference>
<dbReference type="InterPro" id="IPR002504">
    <property type="entry name" value="NADK"/>
</dbReference>
<dbReference type="GO" id="GO:0003951">
    <property type="term" value="F:NAD+ kinase activity"/>
    <property type="evidence" value="ECO:0007669"/>
    <property type="project" value="UniProtKB-UniRule"/>
</dbReference>